<feature type="compositionally biased region" description="Acidic residues" evidence="1">
    <location>
        <begin position="577"/>
        <end position="587"/>
    </location>
</feature>
<dbReference type="PANTHER" id="PTHR44163">
    <property type="entry name" value="U3 SMALL NUCLEOLAR RNA-ASSOCIATED PROTEIN 4 HOMOLOG"/>
    <property type="match status" value="1"/>
</dbReference>
<dbReference type="GO" id="GO:0032040">
    <property type="term" value="C:small-subunit processome"/>
    <property type="evidence" value="ECO:0007669"/>
    <property type="project" value="TreeGrafter"/>
</dbReference>
<dbReference type="InterPro" id="IPR046351">
    <property type="entry name" value="UTP4"/>
</dbReference>
<dbReference type="OrthoDB" id="8883818at2759"/>
<dbReference type="Gene3D" id="2.130.10.10">
    <property type="entry name" value="YVTN repeat-like/Quinoprotein amine dehydrogenase"/>
    <property type="match status" value="3"/>
</dbReference>
<dbReference type="GO" id="GO:0034455">
    <property type="term" value="C:t-UTP complex"/>
    <property type="evidence" value="ECO:0007669"/>
    <property type="project" value="TreeGrafter"/>
</dbReference>
<dbReference type="InterPro" id="IPR001680">
    <property type="entry name" value="WD40_rpt"/>
</dbReference>
<dbReference type="Proteomes" id="UP000799302">
    <property type="component" value="Unassembled WGS sequence"/>
</dbReference>
<dbReference type="SUPFAM" id="SSF50978">
    <property type="entry name" value="WD40 repeat-like"/>
    <property type="match status" value="2"/>
</dbReference>
<dbReference type="AlphaFoldDB" id="A0A6A6U593"/>
<organism evidence="2 3">
    <name type="scientific">Microthyrium microscopicum</name>
    <dbReference type="NCBI Taxonomy" id="703497"/>
    <lineage>
        <taxon>Eukaryota</taxon>
        <taxon>Fungi</taxon>
        <taxon>Dikarya</taxon>
        <taxon>Ascomycota</taxon>
        <taxon>Pezizomycotina</taxon>
        <taxon>Dothideomycetes</taxon>
        <taxon>Dothideomycetes incertae sedis</taxon>
        <taxon>Microthyriales</taxon>
        <taxon>Microthyriaceae</taxon>
        <taxon>Microthyrium</taxon>
    </lineage>
</organism>
<proteinExistence type="predicted"/>
<accession>A0A6A6U593</accession>
<dbReference type="InterPro" id="IPR036322">
    <property type="entry name" value="WD40_repeat_dom_sf"/>
</dbReference>
<evidence type="ECO:0000313" key="3">
    <source>
        <dbReference type="Proteomes" id="UP000799302"/>
    </source>
</evidence>
<name>A0A6A6U593_9PEZI</name>
<keyword evidence="3" id="KW-1185">Reference proteome</keyword>
<dbReference type="GO" id="GO:0000462">
    <property type="term" value="P:maturation of SSU-rRNA from tricistronic rRNA transcript (SSU-rRNA, 5.8S rRNA, LSU-rRNA)"/>
    <property type="evidence" value="ECO:0007669"/>
    <property type="project" value="InterPro"/>
</dbReference>
<protein>
    <submittedName>
        <fullName evidence="2">WD40 repeat-like protein</fullName>
    </submittedName>
</protein>
<dbReference type="GO" id="GO:0003723">
    <property type="term" value="F:RNA binding"/>
    <property type="evidence" value="ECO:0007669"/>
    <property type="project" value="TreeGrafter"/>
</dbReference>
<dbReference type="EMBL" id="MU004238">
    <property type="protein sequence ID" value="KAF2667080.1"/>
    <property type="molecule type" value="Genomic_DNA"/>
</dbReference>
<sequence>MDVYRCRFVKYPTSAITCLAFSQSTNKGFVSSPNKIHTVRLALGRANGDIEIWNPLGGDWVQEAIFKGGKGRTVEGLAWVEDLAEKDEQGRRIDGPMRLFSIGNSNAVTEWNLSTGLPLRSWIANNSEIWCLAAQPPYNQAYKVTRNDENSNWPQKLVAGFADGSISVLSTNDNDLQFVRVLSRPTKKQARVLSLAFVTRNKLAAGYADSSFRIYDISAGTFIRSVSLGAGPVGGPKNILVWAIKTLPKGEIVTGDSTGGVRIFDRTHYSQLQKIASHDADILTLAVSQDTGAIFSAGMDRRTAKYVKGSGTTAKWIKTDHTTYHQHDVKAMSSFESKSLNVIASGGLDTNLVIAPMREHGKQYQYTMSGLPHQVPFDSASGQRLVVSWWEREINIWQIEKKRKGPNTVKRHHHVAKIVIKGEENITCAVLSQGKSLVVATSAEVKIFKLEEVTQNGKTIFNIITLPPISKSGAKLAKYSHDQRWLALVQHDNSIKILDMLAENSSRKHINLHRTKRPEHADQLSGYQKTITQMTFSYTSKMLVVSDLRGHIDSWVFQEETETPDQPVQEPTKSEEQNDSDSDSDSEESSKFGWIPNPSRCPPLQGDFPIALTFRWASAKTDVQDDSKYNLFVITARHKIQEFNMKTGGLTLWSKRNPHGVMPETFKITKERTKGVFWGPNGWMWLYGASWLFGLNTSVDHDITIKDDSDGKSGNELVPTTKSLKRKFFENTGAGSTKYDDDIHGLVLQQVEEKPKSENGEEEPEDEDVDMLDGFQQNHQEITQAKPTNKNETRNAPKWYMSRQYRDIAGIVPLTLPRSGSSEKDVHFPEVVIIERPIWDLDLPDRFETTYK</sequence>
<dbReference type="GO" id="GO:0030686">
    <property type="term" value="C:90S preribosome"/>
    <property type="evidence" value="ECO:0007669"/>
    <property type="project" value="InterPro"/>
</dbReference>
<gene>
    <name evidence="2" type="ORF">BT63DRAFT_442086</name>
</gene>
<dbReference type="SMART" id="SM00320">
    <property type="entry name" value="WD40"/>
    <property type="match status" value="7"/>
</dbReference>
<dbReference type="PANTHER" id="PTHR44163:SF1">
    <property type="entry name" value="U3 SMALL NUCLEOLAR RNA-ASSOCIATED PROTEIN 4 HOMOLOG"/>
    <property type="match status" value="1"/>
</dbReference>
<reference evidence="2" key="1">
    <citation type="journal article" date="2020" name="Stud. Mycol.">
        <title>101 Dothideomycetes genomes: a test case for predicting lifestyles and emergence of pathogens.</title>
        <authorList>
            <person name="Haridas S."/>
            <person name="Albert R."/>
            <person name="Binder M."/>
            <person name="Bloem J."/>
            <person name="Labutti K."/>
            <person name="Salamov A."/>
            <person name="Andreopoulos B."/>
            <person name="Baker S."/>
            <person name="Barry K."/>
            <person name="Bills G."/>
            <person name="Bluhm B."/>
            <person name="Cannon C."/>
            <person name="Castanera R."/>
            <person name="Culley D."/>
            <person name="Daum C."/>
            <person name="Ezra D."/>
            <person name="Gonzalez J."/>
            <person name="Henrissat B."/>
            <person name="Kuo A."/>
            <person name="Liang C."/>
            <person name="Lipzen A."/>
            <person name="Lutzoni F."/>
            <person name="Magnuson J."/>
            <person name="Mondo S."/>
            <person name="Nolan M."/>
            <person name="Ohm R."/>
            <person name="Pangilinan J."/>
            <person name="Park H.-J."/>
            <person name="Ramirez L."/>
            <person name="Alfaro M."/>
            <person name="Sun H."/>
            <person name="Tritt A."/>
            <person name="Yoshinaga Y."/>
            <person name="Zwiers L.-H."/>
            <person name="Turgeon B."/>
            <person name="Goodwin S."/>
            <person name="Spatafora J."/>
            <person name="Crous P."/>
            <person name="Grigoriev I."/>
        </authorList>
    </citation>
    <scope>NUCLEOTIDE SEQUENCE</scope>
    <source>
        <strain evidence="2">CBS 115976</strain>
    </source>
</reference>
<dbReference type="InterPro" id="IPR015943">
    <property type="entry name" value="WD40/YVTN_repeat-like_dom_sf"/>
</dbReference>
<feature type="region of interest" description="Disordered" evidence="1">
    <location>
        <begin position="560"/>
        <end position="600"/>
    </location>
</feature>
<evidence type="ECO:0000256" key="1">
    <source>
        <dbReference type="SAM" id="MobiDB-lite"/>
    </source>
</evidence>
<evidence type="ECO:0000313" key="2">
    <source>
        <dbReference type="EMBL" id="KAF2667080.1"/>
    </source>
</evidence>